<gene>
    <name evidence="2" type="ORF">N791_08450</name>
</gene>
<name>A0A0A0M6V3_9GAMM</name>
<evidence type="ECO:0008006" key="4">
    <source>
        <dbReference type="Google" id="ProtNLM"/>
    </source>
</evidence>
<reference evidence="2 3" key="1">
    <citation type="submission" date="2013-08" db="EMBL/GenBank/DDBJ databases">
        <title>Genomic analysis of Lysobacter defluvii.</title>
        <authorList>
            <person name="Wang Q."/>
            <person name="Wang G."/>
        </authorList>
    </citation>
    <scope>NUCLEOTIDE SEQUENCE [LARGE SCALE GENOMIC DNA]</scope>
    <source>
        <strain evidence="2 3">IMMIB APB-9</strain>
    </source>
</reference>
<keyword evidence="1" id="KW-0732">Signal</keyword>
<organism evidence="2 3">
    <name type="scientific">Lysobacter defluvii IMMIB APB-9 = DSM 18482</name>
    <dbReference type="NCBI Taxonomy" id="1385515"/>
    <lineage>
        <taxon>Bacteria</taxon>
        <taxon>Pseudomonadati</taxon>
        <taxon>Pseudomonadota</taxon>
        <taxon>Gammaproteobacteria</taxon>
        <taxon>Lysobacterales</taxon>
        <taxon>Lysobacteraceae</taxon>
        <taxon>Novilysobacter</taxon>
    </lineage>
</organism>
<dbReference type="STRING" id="1385515.GCA_000423325_01382"/>
<evidence type="ECO:0000313" key="3">
    <source>
        <dbReference type="Proteomes" id="UP000030003"/>
    </source>
</evidence>
<dbReference type="EMBL" id="AVBH01000047">
    <property type="protein sequence ID" value="KGO98815.1"/>
    <property type="molecule type" value="Genomic_DNA"/>
</dbReference>
<sequence length="121" mass="13068">MALAGMLVACSSVLPACNAMPLNGEQTRPGSAHAKAWAAVASATDPVAQRAALDAFLALERPPGARPVQVHVYRRGSGERARIDQALWDEPAAFEVELRLNGDEYRFVPLSRASLEPLFRE</sequence>
<keyword evidence="3" id="KW-1185">Reference proteome</keyword>
<evidence type="ECO:0000313" key="2">
    <source>
        <dbReference type="EMBL" id="KGO98815.1"/>
    </source>
</evidence>
<dbReference type="AlphaFoldDB" id="A0A0A0M6V3"/>
<dbReference type="Proteomes" id="UP000030003">
    <property type="component" value="Unassembled WGS sequence"/>
</dbReference>
<protein>
    <recommendedName>
        <fullName evidence="4">Lipoprotein</fullName>
    </recommendedName>
</protein>
<accession>A0A0A0M6V3</accession>
<proteinExistence type="predicted"/>
<evidence type="ECO:0000256" key="1">
    <source>
        <dbReference type="SAM" id="SignalP"/>
    </source>
</evidence>
<comment type="caution">
    <text evidence="2">The sequence shown here is derived from an EMBL/GenBank/DDBJ whole genome shotgun (WGS) entry which is preliminary data.</text>
</comment>
<feature type="signal peptide" evidence="1">
    <location>
        <begin position="1"/>
        <end position="16"/>
    </location>
</feature>
<feature type="chain" id="PRO_5001966731" description="Lipoprotein" evidence="1">
    <location>
        <begin position="17"/>
        <end position="121"/>
    </location>
</feature>